<keyword evidence="4" id="KW-1185">Reference proteome</keyword>
<evidence type="ECO:0000313" key="4">
    <source>
        <dbReference type="Proteomes" id="UP001172159"/>
    </source>
</evidence>
<organism evidence="3 4">
    <name type="scientific">Apiosordaria backusii</name>
    <dbReference type="NCBI Taxonomy" id="314023"/>
    <lineage>
        <taxon>Eukaryota</taxon>
        <taxon>Fungi</taxon>
        <taxon>Dikarya</taxon>
        <taxon>Ascomycota</taxon>
        <taxon>Pezizomycotina</taxon>
        <taxon>Sordariomycetes</taxon>
        <taxon>Sordariomycetidae</taxon>
        <taxon>Sordariales</taxon>
        <taxon>Lasiosphaeriaceae</taxon>
        <taxon>Apiosordaria</taxon>
    </lineage>
</organism>
<evidence type="ECO:0000259" key="2">
    <source>
        <dbReference type="PROSITE" id="PS50822"/>
    </source>
</evidence>
<evidence type="ECO:0000313" key="3">
    <source>
        <dbReference type="EMBL" id="KAK0721470.1"/>
    </source>
</evidence>
<dbReference type="Pfam" id="PF02170">
    <property type="entry name" value="PAZ"/>
    <property type="match status" value="1"/>
</dbReference>
<protein>
    <submittedName>
        <fullName evidence="3">Piwi domain-containing protein</fullName>
    </submittedName>
</protein>
<dbReference type="InterPro" id="IPR036085">
    <property type="entry name" value="PAZ_dom_sf"/>
</dbReference>
<dbReference type="PANTHER" id="PTHR22891">
    <property type="entry name" value="EUKARYOTIC TRANSLATION INITIATION FACTOR 2C"/>
    <property type="match status" value="1"/>
</dbReference>
<dbReference type="SUPFAM" id="SSF101690">
    <property type="entry name" value="PAZ domain"/>
    <property type="match status" value="1"/>
</dbReference>
<dbReference type="SMART" id="SM00950">
    <property type="entry name" value="Piwi"/>
    <property type="match status" value="1"/>
</dbReference>
<dbReference type="PROSITE" id="PS50822">
    <property type="entry name" value="PIWI"/>
    <property type="match status" value="1"/>
</dbReference>
<dbReference type="Gene3D" id="2.170.260.10">
    <property type="entry name" value="paz domain"/>
    <property type="match status" value="1"/>
</dbReference>
<gene>
    <name evidence="3" type="ORF">B0T21DRAFT_295035</name>
</gene>
<dbReference type="SUPFAM" id="SSF53098">
    <property type="entry name" value="Ribonuclease H-like"/>
    <property type="match status" value="1"/>
</dbReference>
<dbReference type="InterPro" id="IPR012337">
    <property type="entry name" value="RNaseH-like_sf"/>
</dbReference>
<dbReference type="InterPro" id="IPR036397">
    <property type="entry name" value="RNaseH_sf"/>
</dbReference>
<proteinExistence type="predicted"/>
<dbReference type="PROSITE" id="PS50821">
    <property type="entry name" value="PAZ"/>
    <property type="match status" value="1"/>
</dbReference>
<dbReference type="Pfam" id="PF16488">
    <property type="entry name" value="ArgoL2"/>
    <property type="match status" value="1"/>
</dbReference>
<dbReference type="Gene3D" id="3.30.420.10">
    <property type="entry name" value="Ribonuclease H-like superfamily/Ribonuclease H"/>
    <property type="match status" value="1"/>
</dbReference>
<name>A0AA40AT09_9PEZI</name>
<dbReference type="Gene3D" id="3.40.50.2300">
    <property type="match status" value="1"/>
</dbReference>
<sequence length="979" mass="111374">MEDSQEWSLSALPAYPQDTKYQDLTTNDKVNKRIDLTPEAYYVDGKNFHPFARRPGWNDDPKAKKINVGINQYRIKTANLPIIFQYDISVSPSVDANIVYRKCWENKTLEQHMARFANKEGKKGPWLHDGGKILWSTNDIGNQAVKKQIDLRENEGSSRGKPQLFLVTITKTRVLNLEALDAYLKGKMGWDNMVLESINFLDHVFRSGPTKHFGFEANKRVLVHPKASEVMALNACTEAIKGIYSAIRLNSSVLSGGLGLGVNVDVANNSYWTGQNLAQLARHLVINMCPKVGPHKPEDFWTYVRPEKDHNGKWGPSAGFKVLRRLANIRFKVTHRGKREDNHIYKVKRIMWDADKYGQQGANAKTVTFERKTVDDNTGKETVKTWSVYDFYNEHYKRRINYWQLPLIETTKAGSFPMEVCEVQRFCPYPFKLDGDQTSKMLKFAVQPPRERKVQIERMVAQLKWGEDRFLRHFGITMDTNMPKVEARVISNPGISFGNKITNPGVSGRWDLRGCKFIEPNPTPLQSWAFCITQGCCDEATVSSFYREWKKIYQGHGGRIKNDPIIFKAKGDVYTEVVENAWKTVGHQFKMNPQIIFFILKDKTAWYYERLKRSSDCRYAMPTQMLNAANVRKAQGQYCSNVCLKVNAKLGGCTAIATKAPSGQPLKPFSVSPHFDNQPTMIIGADVSHGPAGQLSPSVAAMTVSMDKAATKYSAAAQTNGWRVEILQPYNMIQMLQPMITRWKQANTVFPKRVFYIRDGVSEGQYAHVMDHEFTAMKKAFAEVYGEANPLPKFTVIIATKRHHIRFFPDGNAADKNGNALPGTIVEREVTHPFQYDFYLCSHVAIKGTARPVHYTVLHDEIKMPPAKLQEMIYHQCYQYVRSTTPVSLHPAVYYAHLVSNRARPHEMALFTDRVPEDVKHGILRAALGNYAKRLMQKEGKSQPGTNDERNKVCPKLVTLGSHAKGNARETFEAGMWFV</sequence>
<dbReference type="AlphaFoldDB" id="A0AA40AT09"/>
<dbReference type="InterPro" id="IPR032473">
    <property type="entry name" value="Argonaute_Mid_dom"/>
</dbReference>
<dbReference type="InterPro" id="IPR032472">
    <property type="entry name" value="ArgoL2"/>
</dbReference>
<accession>A0AA40AT09</accession>
<dbReference type="CDD" id="cd04657">
    <property type="entry name" value="Piwi_ago-like"/>
    <property type="match status" value="1"/>
</dbReference>
<dbReference type="Pfam" id="PF16487">
    <property type="entry name" value="ArgoMid"/>
    <property type="match status" value="1"/>
</dbReference>
<dbReference type="GO" id="GO:0003723">
    <property type="term" value="F:RNA binding"/>
    <property type="evidence" value="ECO:0007669"/>
    <property type="project" value="InterPro"/>
</dbReference>
<reference evidence="3" key="1">
    <citation type="submission" date="2023-06" db="EMBL/GenBank/DDBJ databases">
        <title>Genome-scale phylogeny and comparative genomics of the fungal order Sordariales.</title>
        <authorList>
            <consortium name="Lawrence Berkeley National Laboratory"/>
            <person name="Hensen N."/>
            <person name="Bonometti L."/>
            <person name="Westerberg I."/>
            <person name="Brannstrom I.O."/>
            <person name="Guillou S."/>
            <person name="Cros-Aarteil S."/>
            <person name="Calhoun S."/>
            <person name="Haridas S."/>
            <person name="Kuo A."/>
            <person name="Mondo S."/>
            <person name="Pangilinan J."/>
            <person name="Riley R."/>
            <person name="Labutti K."/>
            <person name="Andreopoulos B."/>
            <person name="Lipzen A."/>
            <person name="Chen C."/>
            <person name="Yanf M."/>
            <person name="Daum C."/>
            <person name="Ng V."/>
            <person name="Clum A."/>
            <person name="Steindorff A."/>
            <person name="Ohm R."/>
            <person name="Martin F."/>
            <person name="Silar P."/>
            <person name="Natvig D."/>
            <person name="Lalanne C."/>
            <person name="Gautier V."/>
            <person name="Ament-Velasquez S.L."/>
            <person name="Kruys A."/>
            <person name="Hutchinson M.I."/>
            <person name="Powell A.J."/>
            <person name="Barry K."/>
            <person name="Miller A.N."/>
            <person name="Grigoriev I.V."/>
            <person name="Debuchy R."/>
            <person name="Gladieux P."/>
            <person name="Thoren M.H."/>
            <person name="Johannesson H."/>
        </authorList>
    </citation>
    <scope>NUCLEOTIDE SEQUENCE</scope>
    <source>
        <strain evidence="3">CBS 540.89</strain>
    </source>
</reference>
<dbReference type="Pfam" id="PF02171">
    <property type="entry name" value="Piwi"/>
    <property type="match status" value="1"/>
</dbReference>
<feature type="domain" description="PAZ" evidence="1">
    <location>
        <begin position="299"/>
        <end position="425"/>
    </location>
</feature>
<dbReference type="EMBL" id="JAUKTV010000012">
    <property type="protein sequence ID" value="KAK0721470.1"/>
    <property type="molecule type" value="Genomic_DNA"/>
</dbReference>
<dbReference type="CDD" id="cd02846">
    <property type="entry name" value="PAZ_argonaute_like"/>
    <property type="match status" value="1"/>
</dbReference>
<dbReference type="InterPro" id="IPR045246">
    <property type="entry name" value="Piwi_ago-like"/>
</dbReference>
<feature type="domain" description="Piwi" evidence="2">
    <location>
        <begin position="595"/>
        <end position="908"/>
    </location>
</feature>
<evidence type="ECO:0000259" key="1">
    <source>
        <dbReference type="PROSITE" id="PS50821"/>
    </source>
</evidence>
<dbReference type="InterPro" id="IPR003100">
    <property type="entry name" value="PAZ_dom"/>
</dbReference>
<comment type="caution">
    <text evidence="3">The sequence shown here is derived from an EMBL/GenBank/DDBJ whole genome shotgun (WGS) entry which is preliminary data.</text>
</comment>
<dbReference type="Pfam" id="PF16486">
    <property type="entry name" value="ArgoN"/>
    <property type="match status" value="1"/>
</dbReference>
<dbReference type="InterPro" id="IPR003165">
    <property type="entry name" value="Piwi"/>
</dbReference>
<dbReference type="Proteomes" id="UP001172159">
    <property type="component" value="Unassembled WGS sequence"/>
</dbReference>
<dbReference type="InterPro" id="IPR032474">
    <property type="entry name" value="Argonaute_N"/>
</dbReference>